<proteinExistence type="predicted"/>
<dbReference type="SUPFAM" id="SSF64182">
    <property type="entry name" value="DHH phosphoesterases"/>
    <property type="match status" value="1"/>
</dbReference>
<dbReference type="InterPro" id="IPR052968">
    <property type="entry name" value="Nucleotide_metab_enz"/>
</dbReference>
<dbReference type="PANTHER" id="PTHR42146:SF1">
    <property type="entry name" value="OLIGORIBONUCLEASE NRNB"/>
    <property type="match status" value="1"/>
</dbReference>
<protein>
    <submittedName>
        <fullName evidence="2">Oligoribonuclease</fullName>
    </submittedName>
</protein>
<dbReference type="PANTHER" id="PTHR42146">
    <property type="entry name" value="3',5'-CYCLIC-NUCLEOTIDE PHOSPHODIESTERASE"/>
    <property type="match status" value="1"/>
</dbReference>
<dbReference type="InterPro" id="IPR058608">
    <property type="entry name" value="NrnB_C"/>
</dbReference>
<dbReference type="InterPro" id="IPR038763">
    <property type="entry name" value="DHH_sf"/>
</dbReference>
<name>A0ABR5AB44_9BACL</name>
<gene>
    <name evidence="2" type="ORF">SD70_30510</name>
</gene>
<sequence>MYYLFTHNDLDGVGCGIVARCAFGEQAEIRYNSVSSLNGQVERFLEKKHGNGQKAPALVFITDLAVNADNEARINAFVEAGGNLKLIDHHKTSLHLNAHPWGLVQVEYHDGRLTSATSLFYEYLVAGGLLRRTPALDTFVELVRLHDTWEWEAAGNKQAKRLNELFFMVSIDEFEAKMTERLQLHEQFFFDEFEQKILDMEEEKIERYVRRKKRELVQMFVGEHCVGIVHAESYHSELGNELGKENPHLDYIVILNMGGRRVSLRTIHDNVDVSDIAGRYGGGGHAKAAGCSLGEELYRLYVAEAFAIEPMQPDAGRNYYNLKAGANGSLYENRREDRLWIYPAEAKWMVECNGITLEDAFDTFEEAERYVKRNYAAWLARDDAFVKFLGEYMMANKSEERPATISLA</sequence>
<dbReference type="Gene3D" id="3.10.310.30">
    <property type="match status" value="1"/>
</dbReference>
<organism evidence="2 3">
    <name type="scientific">Gordoniibacillus kamchatkensis</name>
    <dbReference type="NCBI Taxonomy" id="1590651"/>
    <lineage>
        <taxon>Bacteria</taxon>
        <taxon>Bacillati</taxon>
        <taxon>Bacillota</taxon>
        <taxon>Bacilli</taxon>
        <taxon>Bacillales</taxon>
        <taxon>Paenibacillaceae</taxon>
        <taxon>Gordoniibacillus</taxon>
    </lineage>
</organism>
<keyword evidence="3" id="KW-1185">Reference proteome</keyword>
<evidence type="ECO:0000259" key="1">
    <source>
        <dbReference type="Pfam" id="PF26386"/>
    </source>
</evidence>
<dbReference type="Proteomes" id="UP000031967">
    <property type="component" value="Unassembled WGS sequence"/>
</dbReference>
<dbReference type="Pfam" id="PF26386">
    <property type="entry name" value="NrnB_C"/>
    <property type="match status" value="1"/>
</dbReference>
<evidence type="ECO:0000313" key="3">
    <source>
        <dbReference type="Proteomes" id="UP000031967"/>
    </source>
</evidence>
<accession>A0ABR5AB44</accession>
<feature type="domain" description="Oligoribonuclease NrnB C-terminal" evidence="1">
    <location>
        <begin position="328"/>
        <end position="397"/>
    </location>
</feature>
<evidence type="ECO:0000313" key="2">
    <source>
        <dbReference type="EMBL" id="KIL37810.1"/>
    </source>
</evidence>
<dbReference type="EMBL" id="JXAK01000094">
    <property type="protein sequence ID" value="KIL37810.1"/>
    <property type="molecule type" value="Genomic_DNA"/>
</dbReference>
<reference evidence="2 3" key="1">
    <citation type="submission" date="2014-12" db="EMBL/GenBank/DDBJ databases">
        <title>Draft genome sequence of Paenibacillus kamchatkensis strain B-2647.</title>
        <authorList>
            <person name="Karlyshev A.V."/>
            <person name="Kudryashova E.B."/>
        </authorList>
    </citation>
    <scope>NUCLEOTIDE SEQUENCE [LARGE SCALE GENOMIC DNA]</scope>
    <source>
        <strain evidence="2 3">VKM B-2647</strain>
    </source>
</reference>
<dbReference type="RefSeq" id="WP_041052346.1">
    <property type="nucleotide sequence ID" value="NZ_JXAK01000094.1"/>
</dbReference>
<comment type="caution">
    <text evidence="2">The sequence shown here is derived from an EMBL/GenBank/DDBJ whole genome shotgun (WGS) entry which is preliminary data.</text>
</comment>